<dbReference type="GO" id="GO:0005737">
    <property type="term" value="C:cytoplasm"/>
    <property type="evidence" value="ECO:0007669"/>
    <property type="project" value="UniProtKB-SubCell"/>
</dbReference>
<evidence type="ECO:0000313" key="8">
    <source>
        <dbReference type="EMBL" id="SFF59185.1"/>
    </source>
</evidence>
<dbReference type="InterPro" id="IPR000428">
    <property type="entry name" value="Cu-bd"/>
</dbReference>
<keyword evidence="6" id="KW-0143">Chaperone</keyword>
<reference evidence="9" key="1">
    <citation type="submission" date="2016-10" db="EMBL/GenBank/DDBJ databases">
        <authorList>
            <person name="Varghese N."/>
            <person name="Submissions S."/>
        </authorList>
    </citation>
    <scope>NUCLEOTIDE SEQUENCE [LARGE SCALE GENOMIC DNA]</scope>
    <source>
        <strain evidence="9">FP5</strain>
    </source>
</reference>
<accession>A0A1I2JWG7</accession>
<evidence type="ECO:0000256" key="3">
    <source>
        <dbReference type="ARBA" id="ARBA00022490"/>
    </source>
</evidence>
<evidence type="ECO:0000259" key="7">
    <source>
        <dbReference type="PROSITE" id="PS50846"/>
    </source>
</evidence>
<dbReference type="PROSITE" id="PS01047">
    <property type="entry name" value="HMA_1"/>
    <property type="match status" value="1"/>
</dbReference>
<keyword evidence="9" id="KW-1185">Reference proteome</keyword>
<dbReference type="Gene3D" id="3.30.70.100">
    <property type="match status" value="1"/>
</dbReference>
<dbReference type="CDD" id="cd00371">
    <property type="entry name" value="HMA"/>
    <property type="match status" value="1"/>
</dbReference>
<dbReference type="OrthoDB" id="9813965at2"/>
<keyword evidence="4" id="KW-0479">Metal-binding</keyword>
<dbReference type="PANTHER" id="PTHR46594:SF4">
    <property type="entry name" value="P-TYPE CATION-TRANSPORTING ATPASE"/>
    <property type="match status" value="1"/>
</dbReference>
<evidence type="ECO:0000256" key="4">
    <source>
        <dbReference type="ARBA" id="ARBA00022723"/>
    </source>
</evidence>
<dbReference type="Pfam" id="PF00403">
    <property type="entry name" value="HMA"/>
    <property type="match status" value="1"/>
</dbReference>
<organism evidence="8 9">
    <name type="scientific">Halobacillus alkaliphilus</name>
    <dbReference type="NCBI Taxonomy" id="396056"/>
    <lineage>
        <taxon>Bacteria</taxon>
        <taxon>Bacillati</taxon>
        <taxon>Bacillota</taxon>
        <taxon>Bacilli</taxon>
        <taxon>Bacillales</taxon>
        <taxon>Bacillaceae</taxon>
        <taxon>Halobacillus</taxon>
    </lineage>
</organism>
<evidence type="ECO:0000256" key="6">
    <source>
        <dbReference type="ARBA" id="ARBA00023186"/>
    </source>
</evidence>
<dbReference type="SUPFAM" id="SSF55008">
    <property type="entry name" value="HMA, heavy metal-associated domain"/>
    <property type="match status" value="1"/>
</dbReference>
<gene>
    <name evidence="8" type="ORF">SAMN05216353_102238</name>
</gene>
<feature type="domain" description="HMA" evidence="7">
    <location>
        <begin position="2"/>
        <end position="67"/>
    </location>
</feature>
<dbReference type="InterPro" id="IPR017969">
    <property type="entry name" value="Heavy-metal-associated_CS"/>
</dbReference>
<keyword evidence="3" id="KW-0963">Cytoplasm</keyword>
<sequence length="68" mass="7319">MMQTTIKVEGMTCDHCKKAVTGALKELDGVQDVQVDLNTGKVDVSTNKEVSKEAMADAIEDQGYDVVS</sequence>
<dbReference type="EMBL" id="FOOG01000002">
    <property type="protein sequence ID" value="SFF59185.1"/>
    <property type="molecule type" value="Genomic_DNA"/>
</dbReference>
<evidence type="ECO:0000256" key="5">
    <source>
        <dbReference type="ARBA" id="ARBA00023008"/>
    </source>
</evidence>
<dbReference type="Proteomes" id="UP000198897">
    <property type="component" value="Unassembled WGS sequence"/>
</dbReference>
<dbReference type="GO" id="GO:0005507">
    <property type="term" value="F:copper ion binding"/>
    <property type="evidence" value="ECO:0007669"/>
    <property type="project" value="InterPro"/>
</dbReference>
<dbReference type="InterPro" id="IPR049740">
    <property type="entry name" value="CopZ"/>
</dbReference>
<keyword evidence="5" id="KW-0186">Copper</keyword>
<dbReference type="PROSITE" id="PS50846">
    <property type="entry name" value="HMA_2"/>
    <property type="match status" value="1"/>
</dbReference>
<dbReference type="FunFam" id="3.30.70.100:FF:000001">
    <property type="entry name" value="ATPase copper transporting beta"/>
    <property type="match status" value="1"/>
</dbReference>
<evidence type="ECO:0000313" key="9">
    <source>
        <dbReference type="Proteomes" id="UP000198897"/>
    </source>
</evidence>
<dbReference type="InterPro" id="IPR006121">
    <property type="entry name" value="HMA_dom"/>
</dbReference>
<dbReference type="AlphaFoldDB" id="A0A1I2JWG7"/>
<protein>
    <recommendedName>
        <fullName evidence="2">Copper chaperone CopZ</fullName>
    </recommendedName>
</protein>
<dbReference type="InterPro" id="IPR006122">
    <property type="entry name" value="HMA_Cu_ion-bd"/>
</dbReference>
<dbReference type="PRINTS" id="PR00944">
    <property type="entry name" value="CUEXPORT"/>
</dbReference>
<evidence type="ECO:0000256" key="1">
    <source>
        <dbReference type="ARBA" id="ARBA00004496"/>
    </source>
</evidence>
<dbReference type="GO" id="GO:0006825">
    <property type="term" value="P:copper ion transport"/>
    <property type="evidence" value="ECO:0007669"/>
    <property type="project" value="InterPro"/>
</dbReference>
<proteinExistence type="predicted"/>
<dbReference type="NCBIfam" id="TIGR00003">
    <property type="entry name" value="copper ion binding protein"/>
    <property type="match status" value="1"/>
</dbReference>
<dbReference type="InterPro" id="IPR036163">
    <property type="entry name" value="HMA_dom_sf"/>
</dbReference>
<dbReference type="NCBIfam" id="NF033795">
    <property type="entry name" value="chaper_CopZ_Bs"/>
    <property type="match status" value="1"/>
</dbReference>
<evidence type="ECO:0000256" key="2">
    <source>
        <dbReference type="ARBA" id="ARBA00015313"/>
    </source>
</evidence>
<comment type="subcellular location">
    <subcellularLocation>
        <location evidence="1">Cytoplasm</location>
    </subcellularLocation>
</comment>
<dbReference type="PANTHER" id="PTHR46594">
    <property type="entry name" value="P-TYPE CATION-TRANSPORTING ATPASE"/>
    <property type="match status" value="1"/>
</dbReference>
<name>A0A1I2JWG7_9BACI</name>